<reference evidence="3" key="1">
    <citation type="journal article" date="2014" name="Genome Announc.">
        <title>Draft genome sequence of Rhodosporidium toruloides CECT1137, an oleaginous yeast of biotechnological interest.</title>
        <authorList>
            <person name="Morin N."/>
            <person name="Calcas X."/>
            <person name="Devillers H."/>
            <person name="Durrens P."/>
            <person name="Sherman D.J."/>
            <person name="Nicaud J.-M."/>
            <person name="Neuveglise C."/>
        </authorList>
    </citation>
    <scope>NUCLEOTIDE SEQUENCE</scope>
    <source>
        <strain evidence="3">CECT1137</strain>
    </source>
</reference>
<feature type="compositionally biased region" description="Pro residues" evidence="2">
    <location>
        <begin position="108"/>
        <end position="131"/>
    </location>
</feature>
<evidence type="ECO:0000256" key="1">
    <source>
        <dbReference type="SAM" id="Coils"/>
    </source>
</evidence>
<sequence>MGRPVLLDPPLASSAASPVSPPPRSDPPAQTPSSPASNDSDSTILPASPFYGLAPEVVALLRPPGQLATARPTDTPAARALDARLDFALNSSRSHTSPGLELNADEGPPCPPLRTPRRPSPTERPTPPPNRIPTTTPFLATRTAPVGREFGSEIVAGRSPDFAARLQTLAQTLESLAERAGSLYPQPDPPAPLVTSAASLETPTIARHTDGIRHTVRQLLLASQRVSDAVERHRQRQLVLDPAQPLPVILPDRSLSPSPHRPASTTTLDPLRPPFTSSPLPLSRTSATPAPLAEPENYPGEHAQLLRINQLQADIASRANELRDLRERSLELERAQRAIARREVLELSDEEGDCEIEVGAGGRGVGPFQPFAGTRRGLGRECIQSEKREERERRRKEYEQWKFCGR</sequence>
<feature type="compositionally biased region" description="Polar residues" evidence="2">
    <location>
        <begin position="275"/>
        <end position="288"/>
    </location>
</feature>
<evidence type="ECO:0000256" key="2">
    <source>
        <dbReference type="SAM" id="MobiDB-lite"/>
    </source>
</evidence>
<feature type="region of interest" description="Disordered" evidence="2">
    <location>
        <begin position="1"/>
        <end position="48"/>
    </location>
</feature>
<feature type="compositionally biased region" description="Low complexity" evidence="2">
    <location>
        <begin position="1"/>
        <end position="18"/>
    </location>
</feature>
<evidence type="ECO:0000313" key="3">
    <source>
        <dbReference type="EMBL" id="CDR37270.1"/>
    </source>
</evidence>
<keyword evidence="1" id="KW-0175">Coiled coil</keyword>
<organism evidence="3">
    <name type="scientific">Rhodotorula toruloides</name>
    <name type="common">Yeast</name>
    <name type="synonym">Rhodosporidium toruloides</name>
    <dbReference type="NCBI Taxonomy" id="5286"/>
    <lineage>
        <taxon>Eukaryota</taxon>
        <taxon>Fungi</taxon>
        <taxon>Dikarya</taxon>
        <taxon>Basidiomycota</taxon>
        <taxon>Pucciniomycotina</taxon>
        <taxon>Microbotryomycetes</taxon>
        <taxon>Sporidiobolales</taxon>
        <taxon>Sporidiobolaceae</taxon>
        <taxon>Rhodotorula</taxon>
    </lineage>
</organism>
<feature type="coiled-coil region" evidence="1">
    <location>
        <begin position="308"/>
        <end position="350"/>
    </location>
</feature>
<dbReference type="EMBL" id="LK052937">
    <property type="protein sequence ID" value="CDR37270.1"/>
    <property type="molecule type" value="Genomic_DNA"/>
</dbReference>
<name>A0A061AI64_RHOTO</name>
<feature type="region of interest" description="Disordered" evidence="2">
    <location>
        <begin position="251"/>
        <end position="297"/>
    </location>
</feature>
<proteinExistence type="predicted"/>
<feature type="compositionally biased region" description="Pro residues" evidence="2">
    <location>
        <begin position="19"/>
        <end position="30"/>
    </location>
</feature>
<dbReference type="OrthoDB" id="2529192at2759"/>
<protein>
    <submittedName>
        <fullName evidence="3">RHTO0S02e12794g1_1</fullName>
    </submittedName>
</protein>
<feature type="region of interest" description="Disordered" evidence="2">
    <location>
        <begin position="89"/>
        <end position="137"/>
    </location>
</feature>
<accession>A0A061AI64</accession>
<gene>
    <name evidence="3" type="ORF">RHTO0S_02e12794g</name>
</gene>
<dbReference type="AlphaFoldDB" id="A0A061AI64"/>
<feature type="compositionally biased region" description="Polar residues" evidence="2">
    <location>
        <begin position="31"/>
        <end position="45"/>
    </location>
</feature>